<dbReference type="OrthoDB" id="384891at2"/>
<comment type="caution">
    <text evidence="5">The sequence shown here is derived from an EMBL/GenBank/DDBJ whole genome shotgun (WGS) entry which is preliminary data.</text>
</comment>
<evidence type="ECO:0000313" key="5">
    <source>
        <dbReference type="EMBL" id="KRL45687.1"/>
    </source>
</evidence>
<dbReference type="Pfam" id="PF12802">
    <property type="entry name" value="MarR_2"/>
    <property type="match status" value="1"/>
</dbReference>
<dbReference type="InterPro" id="IPR036390">
    <property type="entry name" value="WH_DNA-bd_sf"/>
</dbReference>
<gene>
    <name evidence="5" type="ORF">FD29_GL002197</name>
</gene>
<dbReference type="AlphaFoldDB" id="A0A0R1QLH1"/>
<keyword evidence="2" id="KW-0238">DNA-binding</keyword>
<sequence length="141" mass="16790">MNKKYTNSRLKIAANQITREFDNFAKQYDLTWMHMSIIDFLSHRADRETFQRDIEHEFFIQRSTTTVLLQRMEKRDLIYRKSSPTDARQKSVYLTAKSHALEQQIDGFMHDRQDILENNFSAAEIATFEKILNFYINGGED</sequence>
<organism evidence="5 6">
    <name type="scientific">Companilactobacillus mindensis DSM 14500</name>
    <dbReference type="NCBI Taxonomy" id="1423770"/>
    <lineage>
        <taxon>Bacteria</taxon>
        <taxon>Bacillati</taxon>
        <taxon>Bacillota</taxon>
        <taxon>Bacilli</taxon>
        <taxon>Lactobacillales</taxon>
        <taxon>Lactobacillaceae</taxon>
        <taxon>Companilactobacillus</taxon>
    </lineage>
</organism>
<feature type="domain" description="HTH marR-type" evidence="4">
    <location>
        <begin position="1"/>
        <end position="137"/>
    </location>
</feature>
<dbReference type="PATRIC" id="fig|1423770.3.peg.2254"/>
<dbReference type="STRING" id="1423770.FD29_GL002197"/>
<dbReference type="SMART" id="SM00347">
    <property type="entry name" value="HTH_MARR"/>
    <property type="match status" value="1"/>
</dbReference>
<keyword evidence="1" id="KW-0805">Transcription regulation</keyword>
<dbReference type="PANTHER" id="PTHR42756:SF1">
    <property type="entry name" value="TRANSCRIPTIONAL REPRESSOR OF EMRAB OPERON"/>
    <property type="match status" value="1"/>
</dbReference>
<reference evidence="5 6" key="1">
    <citation type="journal article" date="2015" name="Genome Announc.">
        <title>Expanding the biotechnology potential of lactobacilli through comparative genomics of 213 strains and associated genera.</title>
        <authorList>
            <person name="Sun Z."/>
            <person name="Harris H.M."/>
            <person name="McCann A."/>
            <person name="Guo C."/>
            <person name="Argimon S."/>
            <person name="Zhang W."/>
            <person name="Yang X."/>
            <person name="Jeffery I.B."/>
            <person name="Cooney J.C."/>
            <person name="Kagawa T.F."/>
            <person name="Liu W."/>
            <person name="Song Y."/>
            <person name="Salvetti E."/>
            <person name="Wrobel A."/>
            <person name="Rasinkangas P."/>
            <person name="Parkhill J."/>
            <person name="Rea M.C."/>
            <person name="O'Sullivan O."/>
            <person name="Ritari J."/>
            <person name="Douillard F.P."/>
            <person name="Paul Ross R."/>
            <person name="Yang R."/>
            <person name="Briner A.E."/>
            <person name="Felis G.E."/>
            <person name="de Vos W.M."/>
            <person name="Barrangou R."/>
            <person name="Klaenhammer T.R."/>
            <person name="Caufield P.W."/>
            <person name="Cui Y."/>
            <person name="Zhang H."/>
            <person name="O'Toole P.W."/>
        </authorList>
    </citation>
    <scope>NUCLEOTIDE SEQUENCE [LARGE SCALE GENOMIC DNA]</scope>
    <source>
        <strain evidence="5 6">DSM 14500</strain>
    </source>
</reference>
<accession>A0A0R1QLH1</accession>
<dbReference type="InterPro" id="IPR000835">
    <property type="entry name" value="HTH_MarR-typ"/>
</dbReference>
<evidence type="ECO:0000256" key="1">
    <source>
        <dbReference type="ARBA" id="ARBA00023015"/>
    </source>
</evidence>
<dbReference type="PROSITE" id="PS50995">
    <property type="entry name" value="HTH_MARR_2"/>
    <property type="match status" value="1"/>
</dbReference>
<keyword evidence="3" id="KW-0804">Transcription</keyword>
<protein>
    <submittedName>
        <fullName evidence="5">MarR family transcriptional regulator</fullName>
    </submittedName>
</protein>
<dbReference type="PANTHER" id="PTHR42756">
    <property type="entry name" value="TRANSCRIPTIONAL REGULATOR, MARR"/>
    <property type="match status" value="1"/>
</dbReference>
<dbReference type="Gene3D" id="1.10.10.10">
    <property type="entry name" value="Winged helix-like DNA-binding domain superfamily/Winged helix DNA-binding domain"/>
    <property type="match status" value="1"/>
</dbReference>
<dbReference type="RefSeq" id="WP_057887209.1">
    <property type="nucleotide sequence ID" value="NZ_AZEZ01000007.1"/>
</dbReference>
<dbReference type="SUPFAM" id="SSF46785">
    <property type="entry name" value="Winged helix' DNA-binding domain"/>
    <property type="match status" value="1"/>
</dbReference>
<keyword evidence="6" id="KW-1185">Reference proteome</keyword>
<name>A0A0R1QLH1_9LACO</name>
<dbReference type="Proteomes" id="UP000050872">
    <property type="component" value="Unassembled WGS sequence"/>
</dbReference>
<evidence type="ECO:0000313" key="6">
    <source>
        <dbReference type="Proteomes" id="UP000050872"/>
    </source>
</evidence>
<dbReference type="InterPro" id="IPR036388">
    <property type="entry name" value="WH-like_DNA-bd_sf"/>
</dbReference>
<dbReference type="GO" id="GO:0003677">
    <property type="term" value="F:DNA binding"/>
    <property type="evidence" value="ECO:0007669"/>
    <property type="project" value="UniProtKB-KW"/>
</dbReference>
<evidence type="ECO:0000259" key="4">
    <source>
        <dbReference type="PROSITE" id="PS50995"/>
    </source>
</evidence>
<evidence type="ECO:0000256" key="2">
    <source>
        <dbReference type="ARBA" id="ARBA00023125"/>
    </source>
</evidence>
<dbReference type="GO" id="GO:0003700">
    <property type="term" value="F:DNA-binding transcription factor activity"/>
    <property type="evidence" value="ECO:0007669"/>
    <property type="project" value="InterPro"/>
</dbReference>
<proteinExistence type="predicted"/>
<evidence type="ECO:0000256" key="3">
    <source>
        <dbReference type="ARBA" id="ARBA00023163"/>
    </source>
</evidence>
<dbReference type="EMBL" id="AZEZ01000007">
    <property type="protein sequence ID" value="KRL45687.1"/>
    <property type="molecule type" value="Genomic_DNA"/>
</dbReference>